<organism evidence="2 3">
    <name type="scientific">Temperatibacter marinus</name>
    <dbReference type="NCBI Taxonomy" id="1456591"/>
    <lineage>
        <taxon>Bacteria</taxon>
        <taxon>Pseudomonadati</taxon>
        <taxon>Pseudomonadota</taxon>
        <taxon>Alphaproteobacteria</taxon>
        <taxon>Kordiimonadales</taxon>
        <taxon>Temperatibacteraceae</taxon>
        <taxon>Temperatibacter</taxon>
    </lineage>
</organism>
<dbReference type="Proteomes" id="UP001268683">
    <property type="component" value="Chromosome"/>
</dbReference>
<evidence type="ECO:0000313" key="3">
    <source>
        <dbReference type="Proteomes" id="UP001268683"/>
    </source>
</evidence>
<evidence type="ECO:0000313" key="2">
    <source>
        <dbReference type="EMBL" id="WND02848.1"/>
    </source>
</evidence>
<proteinExistence type="predicted"/>
<protein>
    <recommendedName>
        <fullName evidence="4">DUF1007 family protein</fullName>
    </recommendedName>
</protein>
<dbReference type="InterPro" id="IPR046525">
    <property type="entry name" value="DUF6702"/>
</dbReference>
<dbReference type="RefSeq" id="WP_310798687.1">
    <property type="nucleotide sequence ID" value="NZ_CP123872.1"/>
</dbReference>
<feature type="chain" id="PRO_5041220246" description="DUF1007 family protein" evidence="1">
    <location>
        <begin position="28"/>
        <end position="170"/>
    </location>
</feature>
<sequence length="170" mass="19075">MTSFKVFINGLVAVLTAASLSFGAAHAHRLKTCVTTLVWEQDGVMQVTHKVHFHDAQRVLARMAENKSETLFTELGIARMALYMNEDFEVTVADLKVTFTPLGGEVDGDYLYIYLESDKPITGHRFTVKSDIFRKDFSTQYNKVIGKRGDLEKAASFGKKNQVETVDFSL</sequence>
<dbReference type="AlphaFoldDB" id="A0AA52EFQ1"/>
<dbReference type="Pfam" id="PF20420">
    <property type="entry name" value="DUF6702"/>
    <property type="match status" value="1"/>
</dbReference>
<feature type="signal peptide" evidence="1">
    <location>
        <begin position="1"/>
        <end position="27"/>
    </location>
</feature>
<evidence type="ECO:0008006" key="4">
    <source>
        <dbReference type="Google" id="ProtNLM"/>
    </source>
</evidence>
<evidence type="ECO:0000256" key="1">
    <source>
        <dbReference type="SAM" id="SignalP"/>
    </source>
</evidence>
<keyword evidence="3" id="KW-1185">Reference proteome</keyword>
<keyword evidence="1" id="KW-0732">Signal</keyword>
<dbReference type="EMBL" id="CP123872">
    <property type="protein sequence ID" value="WND02848.1"/>
    <property type="molecule type" value="Genomic_DNA"/>
</dbReference>
<accession>A0AA52EFQ1</accession>
<gene>
    <name evidence="2" type="ORF">QGN29_00540</name>
</gene>
<name>A0AA52EFQ1_9PROT</name>
<reference evidence="2" key="1">
    <citation type="submission" date="2023-04" db="EMBL/GenBank/DDBJ databases">
        <title>Complete genome sequence of Temperatibacter marinus.</title>
        <authorList>
            <person name="Rong J.-C."/>
            <person name="Yi M.-L."/>
            <person name="Zhao Q."/>
        </authorList>
    </citation>
    <scope>NUCLEOTIDE SEQUENCE</scope>
    <source>
        <strain evidence="2">NBRC 110045</strain>
    </source>
</reference>
<dbReference type="KEGG" id="tmk:QGN29_00540"/>